<proteinExistence type="predicted"/>
<sequence length="123" mass="14053">MQIDQASFEKIVAEAIDGLPEKFLKRMHNVAILVEDFPTTEQRKSLRIRDKYGLLGLFEGYHQSSRQNFGPVLPDRITLFRVPIMQSCSTPDECRAQITDTLKHEIAHHFGSDEKGARKAGKR</sequence>
<protein>
    <recommendedName>
        <fullName evidence="3">Metallopeptidase family protein</fullName>
    </recommendedName>
</protein>
<organism evidence="1 2">
    <name type="scientific">Candidatus Falkowbacteria bacterium RIFOXYA2_FULL_47_19</name>
    <dbReference type="NCBI Taxonomy" id="1797994"/>
    <lineage>
        <taxon>Bacteria</taxon>
        <taxon>Candidatus Falkowiibacteriota</taxon>
    </lineage>
</organism>
<dbReference type="AlphaFoldDB" id="A0A1F5SGM7"/>
<evidence type="ECO:0008006" key="3">
    <source>
        <dbReference type="Google" id="ProtNLM"/>
    </source>
</evidence>
<dbReference type="Pfam" id="PF06262">
    <property type="entry name" value="Zincin_1"/>
    <property type="match status" value="1"/>
</dbReference>
<gene>
    <name evidence="1" type="ORF">A2227_01305</name>
</gene>
<dbReference type="InterPro" id="IPR010428">
    <property type="entry name" value="Zincin_1"/>
</dbReference>
<reference evidence="1 2" key="1">
    <citation type="journal article" date="2016" name="Nat. Commun.">
        <title>Thousands of microbial genomes shed light on interconnected biogeochemical processes in an aquifer system.</title>
        <authorList>
            <person name="Anantharaman K."/>
            <person name="Brown C.T."/>
            <person name="Hug L.A."/>
            <person name="Sharon I."/>
            <person name="Castelle C.J."/>
            <person name="Probst A.J."/>
            <person name="Thomas B.C."/>
            <person name="Singh A."/>
            <person name="Wilkins M.J."/>
            <person name="Karaoz U."/>
            <person name="Brodie E.L."/>
            <person name="Williams K.H."/>
            <person name="Hubbard S.S."/>
            <person name="Banfield J.F."/>
        </authorList>
    </citation>
    <scope>NUCLEOTIDE SEQUENCE [LARGE SCALE GENOMIC DNA]</scope>
</reference>
<dbReference type="CDD" id="cd12952">
    <property type="entry name" value="MMP_ACEL2062"/>
    <property type="match status" value="1"/>
</dbReference>
<dbReference type="EMBL" id="MFGB01000020">
    <property type="protein sequence ID" value="OGF25819.1"/>
    <property type="molecule type" value="Genomic_DNA"/>
</dbReference>
<evidence type="ECO:0000313" key="1">
    <source>
        <dbReference type="EMBL" id="OGF25819.1"/>
    </source>
</evidence>
<dbReference type="InterPro" id="IPR038555">
    <property type="entry name" value="Zincin_1_sf"/>
</dbReference>
<evidence type="ECO:0000313" key="2">
    <source>
        <dbReference type="Proteomes" id="UP000178367"/>
    </source>
</evidence>
<comment type="caution">
    <text evidence="1">The sequence shown here is derived from an EMBL/GenBank/DDBJ whole genome shotgun (WGS) entry which is preliminary data.</text>
</comment>
<dbReference type="Gene3D" id="3.30.2010.20">
    <property type="match status" value="1"/>
</dbReference>
<name>A0A1F5SGM7_9BACT</name>
<accession>A0A1F5SGM7</accession>
<dbReference type="Proteomes" id="UP000178367">
    <property type="component" value="Unassembled WGS sequence"/>
</dbReference>
<dbReference type="SUPFAM" id="SSF55486">
    <property type="entry name" value="Metalloproteases ('zincins'), catalytic domain"/>
    <property type="match status" value="1"/>
</dbReference>